<feature type="domain" description="Tf2-1-like SH3-like" evidence="1">
    <location>
        <begin position="2"/>
        <end position="27"/>
    </location>
</feature>
<evidence type="ECO:0000313" key="2">
    <source>
        <dbReference type="EMBL" id="GAV65919.1"/>
    </source>
</evidence>
<gene>
    <name evidence="2" type="ORF">CFOL_v3_09431</name>
</gene>
<dbReference type="EMBL" id="BDDD01000443">
    <property type="protein sequence ID" value="GAV65919.1"/>
    <property type="molecule type" value="Genomic_DNA"/>
</dbReference>
<dbReference type="InterPro" id="IPR056924">
    <property type="entry name" value="SH3_Tf2-1"/>
</dbReference>
<dbReference type="OrthoDB" id="1302096at2759"/>
<sequence length="99" mass="11675">MAAYQLALPPSLSNVHDVFHVSMIWKYQPNPSHVLQLESLQLEPDMSFVEAPIQILDRRTKRLRSKNIQLVKVLWQCRGVEEATWEREDDMKATYPHQF</sequence>
<keyword evidence="3" id="KW-1185">Reference proteome</keyword>
<dbReference type="Proteomes" id="UP000187406">
    <property type="component" value="Unassembled WGS sequence"/>
</dbReference>
<name>A0A1Q3BDE8_CEPFO</name>
<comment type="caution">
    <text evidence="2">The sequence shown here is derived from an EMBL/GenBank/DDBJ whole genome shotgun (WGS) entry which is preliminary data.</text>
</comment>
<evidence type="ECO:0000259" key="1">
    <source>
        <dbReference type="Pfam" id="PF24626"/>
    </source>
</evidence>
<dbReference type="InterPro" id="IPR016197">
    <property type="entry name" value="Chromo-like_dom_sf"/>
</dbReference>
<evidence type="ECO:0000313" key="3">
    <source>
        <dbReference type="Proteomes" id="UP000187406"/>
    </source>
</evidence>
<dbReference type="PANTHER" id="PTHR46148:SF57">
    <property type="entry name" value="OS12G0499874 PROTEIN"/>
    <property type="match status" value="1"/>
</dbReference>
<dbReference type="Pfam" id="PF24626">
    <property type="entry name" value="SH3_Tf2-1"/>
    <property type="match status" value="1"/>
</dbReference>
<dbReference type="InParanoid" id="A0A1Q3BDE8"/>
<dbReference type="SUPFAM" id="SSF54160">
    <property type="entry name" value="Chromo domain-like"/>
    <property type="match status" value="1"/>
</dbReference>
<proteinExistence type="predicted"/>
<dbReference type="PANTHER" id="PTHR46148">
    <property type="entry name" value="CHROMO DOMAIN-CONTAINING PROTEIN"/>
    <property type="match status" value="1"/>
</dbReference>
<reference evidence="3" key="1">
    <citation type="submission" date="2016-04" db="EMBL/GenBank/DDBJ databases">
        <title>Cephalotus genome sequencing.</title>
        <authorList>
            <person name="Fukushima K."/>
            <person name="Hasebe M."/>
            <person name="Fang X."/>
        </authorList>
    </citation>
    <scope>NUCLEOTIDE SEQUENCE [LARGE SCALE GENOMIC DNA]</scope>
    <source>
        <strain evidence="3">cv. St1</strain>
    </source>
</reference>
<organism evidence="2 3">
    <name type="scientific">Cephalotus follicularis</name>
    <name type="common">Albany pitcher plant</name>
    <dbReference type="NCBI Taxonomy" id="3775"/>
    <lineage>
        <taxon>Eukaryota</taxon>
        <taxon>Viridiplantae</taxon>
        <taxon>Streptophyta</taxon>
        <taxon>Embryophyta</taxon>
        <taxon>Tracheophyta</taxon>
        <taxon>Spermatophyta</taxon>
        <taxon>Magnoliopsida</taxon>
        <taxon>eudicotyledons</taxon>
        <taxon>Gunneridae</taxon>
        <taxon>Pentapetalae</taxon>
        <taxon>rosids</taxon>
        <taxon>fabids</taxon>
        <taxon>Oxalidales</taxon>
        <taxon>Cephalotaceae</taxon>
        <taxon>Cephalotus</taxon>
    </lineage>
</organism>
<dbReference type="AlphaFoldDB" id="A0A1Q3BDE8"/>
<accession>A0A1Q3BDE8</accession>
<protein>
    <submittedName>
        <fullName evidence="2">Chromo domain-containing protein</fullName>
    </submittedName>
</protein>